<reference evidence="6 7" key="1">
    <citation type="submission" date="2024-06" db="EMBL/GenBank/DDBJ databases">
        <title>The Natural Products Discovery Center: Release of the First 8490 Sequenced Strains for Exploring Actinobacteria Biosynthetic Diversity.</title>
        <authorList>
            <person name="Kalkreuter E."/>
            <person name="Kautsar S.A."/>
            <person name="Yang D."/>
            <person name="Bader C.D."/>
            <person name="Teijaro C.N."/>
            <person name="Fluegel L."/>
            <person name="Davis C.M."/>
            <person name="Simpson J.R."/>
            <person name="Lauterbach L."/>
            <person name="Steele A.D."/>
            <person name="Gui C."/>
            <person name="Meng S."/>
            <person name="Li G."/>
            <person name="Viehrig K."/>
            <person name="Ye F."/>
            <person name="Su P."/>
            <person name="Kiefer A.F."/>
            <person name="Nichols A."/>
            <person name="Cepeda A.J."/>
            <person name="Yan W."/>
            <person name="Fan B."/>
            <person name="Jiang Y."/>
            <person name="Adhikari A."/>
            <person name="Zheng C.-J."/>
            <person name="Schuster L."/>
            <person name="Cowan T.M."/>
            <person name="Smanski M.J."/>
            <person name="Chevrette M.G."/>
            <person name="De Carvalho L.P.S."/>
            <person name="Shen B."/>
        </authorList>
    </citation>
    <scope>NUCLEOTIDE SEQUENCE [LARGE SCALE GENOMIC DNA]</scope>
    <source>
        <strain evidence="6 7">NPDC033039</strain>
    </source>
</reference>
<evidence type="ECO:0000256" key="4">
    <source>
        <dbReference type="NCBIfam" id="TIGR01928"/>
    </source>
</evidence>
<dbReference type="SFLD" id="SFLDF00009">
    <property type="entry name" value="o-succinylbenzoate_synthase"/>
    <property type="match status" value="1"/>
</dbReference>
<dbReference type="Pfam" id="PF02746">
    <property type="entry name" value="MR_MLE_N"/>
    <property type="match status" value="1"/>
</dbReference>
<evidence type="ECO:0000313" key="6">
    <source>
        <dbReference type="EMBL" id="MEU3711145.1"/>
    </source>
</evidence>
<keyword evidence="2" id="KW-0479">Metal-binding</keyword>
<evidence type="ECO:0000259" key="5">
    <source>
        <dbReference type="SMART" id="SM00922"/>
    </source>
</evidence>
<evidence type="ECO:0000256" key="2">
    <source>
        <dbReference type="ARBA" id="ARBA00022723"/>
    </source>
</evidence>
<dbReference type="Proteomes" id="UP001550853">
    <property type="component" value="Unassembled WGS sequence"/>
</dbReference>
<dbReference type="InterPro" id="IPR029017">
    <property type="entry name" value="Enolase-like_N"/>
</dbReference>
<dbReference type="SFLD" id="SFLDG00180">
    <property type="entry name" value="muconate_cycloisomerase"/>
    <property type="match status" value="1"/>
</dbReference>
<keyword evidence="7" id="KW-1185">Reference proteome</keyword>
<protein>
    <recommendedName>
        <fullName evidence="3 4">o-succinylbenzoate synthase</fullName>
        <ecNumber evidence="3 4">4.2.1.113</ecNumber>
    </recommendedName>
</protein>
<dbReference type="RefSeq" id="WP_051739384.1">
    <property type="nucleotide sequence ID" value="NZ_JBEZVI010000009.1"/>
</dbReference>
<evidence type="ECO:0000313" key="7">
    <source>
        <dbReference type="Proteomes" id="UP001550853"/>
    </source>
</evidence>
<keyword evidence="6" id="KW-0456">Lyase</keyword>
<dbReference type="SFLD" id="SFLDS00001">
    <property type="entry name" value="Enolase"/>
    <property type="match status" value="1"/>
</dbReference>
<sequence length="372" mass="39995">MQIDSARAYLLRMPLQVPWKTSFGAQPDIDTVLVRLRSGGTTAWGEAAPGTWPLFCGEWGGATYRLVRDRLLPRLAGSRIDEIGELTAPLTEIRENTFAKAAVETAWWALRGAVEQRPLTAYTGGTRTTVPVGADFDLHDDTDALLAKIAGVIGSGCPRIKLKMGRGTRIEQLREIRRAFPDATLHVDCNATFTGDDLGRLEQLDPLGLAMIEQPLAKDDFLGHAALQRRVATPVCLDESITSRHHLELALELGSCRFVNVKPGRVGGLAPAVAIGELAARAGIGAVVGNMLESPVGAHLCLALAACTWATYPADLFRSERFFPTPLTARDLVSPPGGEWEFTVPTTPGNPAIPSDDVLSQWLVADSGEVTS</sequence>
<comment type="caution">
    <text evidence="6">The sequence shown here is derived from an EMBL/GenBank/DDBJ whole genome shotgun (WGS) entry which is preliminary data.</text>
</comment>
<dbReference type="GO" id="GO:0043748">
    <property type="term" value="F:O-succinylbenzoate synthase activity"/>
    <property type="evidence" value="ECO:0007669"/>
    <property type="project" value="UniProtKB-EC"/>
</dbReference>
<dbReference type="InterPro" id="IPR013341">
    <property type="entry name" value="Mandelate_racemase_N_dom"/>
</dbReference>
<proteinExistence type="predicted"/>
<dbReference type="PANTHER" id="PTHR48073">
    <property type="entry name" value="O-SUCCINYLBENZOATE SYNTHASE-RELATED"/>
    <property type="match status" value="1"/>
</dbReference>
<dbReference type="Pfam" id="PF13378">
    <property type="entry name" value="MR_MLE_C"/>
    <property type="match status" value="1"/>
</dbReference>
<dbReference type="InterPro" id="IPR013342">
    <property type="entry name" value="Mandelate_racemase_C"/>
</dbReference>
<dbReference type="SUPFAM" id="SSF51604">
    <property type="entry name" value="Enolase C-terminal domain-like"/>
    <property type="match status" value="1"/>
</dbReference>
<dbReference type="EC" id="4.2.1.113" evidence="3 4"/>
<organism evidence="6 7">
    <name type="scientific">Streptomyces catenulae</name>
    <dbReference type="NCBI Taxonomy" id="66875"/>
    <lineage>
        <taxon>Bacteria</taxon>
        <taxon>Bacillati</taxon>
        <taxon>Actinomycetota</taxon>
        <taxon>Actinomycetes</taxon>
        <taxon>Kitasatosporales</taxon>
        <taxon>Streptomycetaceae</taxon>
        <taxon>Streptomyces</taxon>
    </lineage>
</organism>
<evidence type="ECO:0000256" key="1">
    <source>
        <dbReference type="ARBA" id="ARBA00001968"/>
    </source>
</evidence>
<name>A0ABV2YZH5_9ACTN</name>
<dbReference type="SUPFAM" id="SSF54826">
    <property type="entry name" value="Enolase N-terminal domain-like"/>
    <property type="match status" value="1"/>
</dbReference>
<feature type="domain" description="Mandelate racemase/muconate lactonizing enzyme C-terminal" evidence="5">
    <location>
        <begin position="142"/>
        <end position="234"/>
    </location>
</feature>
<dbReference type="Gene3D" id="3.20.20.120">
    <property type="entry name" value="Enolase-like C-terminal domain"/>
    <property type="match status" value="1"/>
</dbReference>
<dbReference type="SMART" id="SM00922">
    <property type="entry name" value="MR_MLE"/>
    <property type="match status" value="1"/>
</dbReference>
<dbReference type="InterPro" id="IPR029065">
    <property type="entry name" value="Enolase_C-like"/>
</dbReference>
<dbReference type="InterPro" id="IPR036849">
    <property type="entry name" value="Enolase-like_C_sf"/>
</dbReference>
<evidence type="ECO:0000256" key="3">
    <source>
        <dbReference type="ARBA" id="ARBA00029491"/>
    </source>
</evidence>
<gene>
    <name evidence="6" type="primary">menC</name>
    <name evidence="6" type="ORF">AB0E61_13730</name>
</gene>
<dbReference type="NCBIfam" id="TIGR01928">
    <property type="entry name" value="menC_lowGC_arch"/>
    <property type="match status" value="1"/>
</dbReference>
<dbReference type="EMBL" id="JBEZVI010000009">
    <property type="protein sequence ID" value="MEU3711145.1"/>
    <property type="molecule type" value="Genomic_DNA"/>
</dbReference>
<dbReference type="Gene3D" id="3.30.390.10">
    <property type="entry name" value="Enolase-like, N-terminal domain"/>
    <property type="match status" value="1"/>
</dbReference>
<accession>A0ABV2YZH5</accession>
<dbReference type="InterPro" id="IPR010197">
    <property type="entry name" value="OSBS/NAAAR"/>
</dbReference>
<comment type="cofactor">
    <cofactor evidence="1">
        <name>a divalent metal cation</name>
        <dbReference type="ChEBI" id="CHEBI:60240"/>
    </cofactor>
</comment>